<reference evidence="1" key="1">
    <citation type="submission" date="2020-11" db="EMBL/GenBank/DDBJ databases">
        <authorList>
            <person name="Whitehead M."/>
        </authorList>
    </citation>
    <scope>NUCLEOTIDE SEQUENCE</scope>
    <source>
        <strain evidence="1">EGII</strain>
    </source>
</reference>
<protein>
    <submittedName>
        <fullName evidence="1">(Mediterranean fruit fly) hypothetical protein</fullName>
    </submittedName>
</protein>
<feature type="non-terminal residue" evidence="1">
    <location>
        <position position="1"/>
    </location>
</feature>
<evidence type="ECO:0000313" key="2">
    <source>
        <dbReference type="Proteomes" id="UP000606786"/>
    </source>
</evidence>
<proteinExistence type="predicted"/>
<sequence length="88" mass="9934">MAKEVPESPRHKSKIIAYEDEKSDELNEADITMLMRYVGVGWQLSIGNTFHPYYEQRSGLDNGGIRNSSKHLRTLQQNVAQRGKGLGS</sequence>
<keyword evidence="2" id="KW-1185">Reference proteome</keyword>
<name>A0A811UDI0_CERCA</name>
<accession>A0A811UDI0</accession>
<dbReference type="EMBL" id="CAJHJT010000012">
    <property type="protein sequence ID" value="CAD6996660.1"/>
    <property type="molecule type" value="Genomic_DNA"/>
</dbReference>
<dbReference type="AlphaFoldDB" id="A0A811UDI0"/>
<gene>
    <name evidence="1" type="ORF">CCAP1982_LOCUS5344</name>
</gene>
<organism evidence="1 2">
    <name type="scientific">Ceratitis capitata</name>
    <name type="common">Mediterranean fruit fly</name>
    <name type="synonym">Tephritis capitata</name>
    <dbReference type="NCBI Taxonomy" id="7213"/>
    <lineage>
        <taxon>Eukaryota</taxon>
        <taxon>Metazoa</taxon>
        <taxon>Ecdysozoa</taxon>
        <taxon>Arthropoda</taxon>
        <taxon>Hexapoda</taxon>
        <taxon>Insecta</taxon>
        <taxon>Pterygota</taxon>
        <taxon>Neoptera</taxon>
        <taxon>Endopterygota</taxon>
        <taxon>Diptera</taxon>
        <taxon>Brachycera</taxon>
        <taxon>Muscomorpha</taxon>
        <taxon>Tephritoidea</taxon>
        <taxon>Tephritidae</taxon>
        <taxon>Ceratitis</taxon>
        <taxon>Ceratitis</taxon>
    </lineage>
</organism>
<evidence type="ECO:0000313" key="1">
    <source>
        <dbReference type="EMBL" id="CAD6996660.1"/>
    </source>
</evidence>
<comment type="caution">
    <text evidence="1">The sequence shown here is derived from an EMBL/GenBank/DDBJ whole genome shotgun (WGS) entry which is preliminary data.</text>
</comment>
<dbReference type="Proteomes" id="UP000606786">
    <property type="component" value="Unassembled WGS sequence"/>
</dbReference>